<dbReference type="RefSeq" id="WP_010988780.1">
    <property type="nucleotide sequence ID" value="NZ_BAABTN010000163.1"/>
</dbReference>
<dbReference type="EMBL" id="BJHY01000001">
    <property type="protein sequence ID" value="GDY71986.1"/>
    <property type="molecule type" value="Genomic_DNA"/>
</dbReference>
<evidence type="ECO:0000313" key="2">
    <source>
        <dbReference type="EMBL" id="GDY71986.1"/>
    </source>
</evidence>
<proteinExistence type="predicted"/>
<reference evidence="2 3" key="1">
    <citation type="submission" date="2019-04" db="EMBL/GenBank/DDBJ databases">
        <title>Draft genome sequences of Streptomyces avermitilis ATCC 31267.</title>
        <authorList>
            <person name="Komaki H."/>
            <person name="Tamura T."/>
            <person name="Hosoyama A."/>
        </authorList>
    </citation>
    <scope>NUCLEOTIDE SEQUENCE [LARGE SCALE GENOMIC DNA]</scope>
    <source>
        <strain evidence="2 3">ATCC 31267</strain>
    </source>
</reference>
<gene>
    <name evidence="2" type="ORF">SAV31267_014710</name>
</gene>
<dbReference type="GeneID" id="51982632"/>
<comment type="caution">
    <text evidence="2">The sequence shown here is derived from an EMBL/GenBank/DDBJ whole genome shotgun (WGS) entry which is preliminary data.</text>
</comment>
<evidence type="ECO:0000256" key="1">
    <source>
        <dbReference type="SAM" id="MobiDB-lite"/>
    </source>
</evidence>
<organism evidence="2 3">
    <name type="scientific">Streptomyces avermitilis</name>
    <dbReference type="NCBI Taxonomy" id="33903"/>
    <lineage>
        <taxon>Bacteria</taxon>
        <taxon>Bacillati</taxon>
        <taxon>Actinomycetota</taxon>
        <taxon>Actinomycetes</taxon>
        <taxon>Kitasatosporales</taxon>
        <taxon>Streptomycetaceae</taxon>
        <taxon>Streptomyces</taxon>
    </lineage>
</organism>
<evidence type="ECO:0000313" key="3">
    <source>
        <dbReference type="Proteomes" id="UP000299211"/>
    </source>
</evidence>
<sequence>MTAQTNRKSVVSRPRTGWAKARHLRGDGVRTCVSARDDGERSCSPEQGAEENIVRGED</sequence>
<dbReference type="AlphaFoldDB" id="A0A4D4MJN3"/>
<name>A0A4D4MJN3_STRAX</name>
<accession>A0A4D4MJN3</accession>
<feature type="region of interest" description="Disordered" evidence="1">
    <location>
        <begin position="30"/>
        <end position="58"/>
    </location>
</feature>
<dbReference type="Proteomes" id="UP000299211">
    <property type="component" value="Unassembled WGS sequence"/>
</dbReference>
<protein>
    <submittedName>
        <fullName evidence="2">Uncharacterized protein</fullName>
    </submittedName>
</protein>